<dbReference type="GO" id="GO:0008360">
    <property type="term" value="P:regulation of cell shape"/>
    <property type="evidence" value="ECO:0007669"/>
    <property type="project" value="UniProtKB-KW"/>
</dbReference>
<proteinExistence type="inferred from homology"/>
<feature type="binding site" evidence="7">
    <location>
        <begin position="195"/>
        <end position="196"/>
    </location>
    <ligand>
        <name>substrate</name>
    </ligand>
</feature>
<reference evidence="8 9" key="1">
    <citation type="submission" date="2018-09" db="EMBL/GenBank/DDBJ databases">
        <title>Genomic Encyclopedia of Archaeal and Bacterial Type Strains, Phase II (KMG-II): from individual species to whole genera.</title>
        <authorList>
            <person name="Goeker M."/>
        </authorList>
    </citation>
    <scope>NUCLEOTIDE SEQUENCE [LARGE SCALE GENOMIC DNA]</scope>
    <source>
        <strain evidence="8 9">DSM 21950</strain>
    </source>
</reference>
<dbReference type="InterPro" id="IPR018187">
    <property type="entry name" value="Asp/Glu_racemase_AS_1"/>
</dbReference>
<dbReference type="RefSeq" id="WP_120238620.1">
    <property type="nucleotide sequence ID" value="NZ_RAPQ01000008.1"/>
</dbReference>
<feature type="active site" description="Proton donor/acceptor" evidence="7">
    <location>
        <position position="194"/>
    </location>
</feature>
<evidence type="ECO:0000256" key="3">
    <source>
        <dbReference type="ARBA" id="ARBA00022960"/>
    </source>
</evidence>
<evidence type="ECO:0000313" key="9">
    <source>
        <dbReference type="Proteomes" id="UP000284531"/>
    </source>
</evidence>
<evidence type="ECO:0000256" key="2">
    <source>
        <dbReference type="ARBA" id="ARBA00013090"/>
    </source>
</evidence>
<dbReference type="EMBL" id="RAPQ01000008">
    <property type="protein sequence ID" value="RKE03784.1"/>
    <property type="molecule type" value="Genomic_DNA"/>
</dbReference>
<protein>
    <recommendedName>
        <fullName evidence="2 7">Glutamate racemase</fullName>
        <ecNumber evidence="2 7">5.1.1.3</ecNumber>
    </recommendedName>
</protein>
<dbReference type="GO" id="GO:0008881">
    <property type="term" value="F:glutamate racemase activity"/>
    <property type="evidence" value="ECO:0007669"/>
    <property type="project" value="UniProtKB-UniRule"/>
</dbReference>
<comment type="caution">
    <text evidence="8">The sequence shown here is derived from an EMBL/GenBank/DDBJ whole genome shotgun (WGS) entry which is preliminary data.</text>
</comment>
<keyword evidence="6 7" id="KW-0961">Cell wall biogenesis/degradation</keyword>
<dbReference type="Pfam" id="PF01177">
    <property type="entry name" value="Asp_Glu_race"/>
    <property type="match status" value="1"/>
</dbReference>
<keyword evidence="3 7" id="KW-0133">Cell shape</keyword>
<dbReference type="PANTHER" id="PTHR21198">
    <property type="entry name" value="GLUTAMATE RACEMASE"/>
    <property type="match status" value="1"/>
</dbReference>
<dbReference type="Gene3D" id="3.40.50.1860">
    <property type="match status" value="2"/>
</dbReference>
<dbReference type="GO" id="GO:0009252">
    <property type="term" value="P:peptidoglycan biosynthetic process"/>
    <property type="evidence" value="ECO:0007669"/>
    <property type="project" value="UniProtKB-UniRule"/>
</dbReference>
<dbReference type="GO" id="GO:0071555">
    <property type="term" value="P:cell wall organization"/>
    <property type="evidence" value="ECO:0007669"/>
    <property type="project" value="UniProtKB-KW"/>
</dbReference>
<feature type="active site" description="Proton donor/acceptor" evidence="7">
    <location>
        <position position="75"/>
    </location>
</feature>
<dbReference type="FunFam" id="3.40.50.1860:FF:000001">
    <property type="entry name" value="Glutamate racemase"/>
    <property type="match status" value="1"/>
</dbReference>
<dbReference type="InterPro" id="IPR033134">
    <property type="entry name" value="Asp/Glu_racemase_AS_2"/>
</dbReference>
<evidence type="ECO:0000256" key="1">
    <source>
        <dbReference type="ARBA" id="ARBA00001602"/>
    </source>
</evidence>
<evidence type="ECO:0000256" key="7">
    <source>
        <dbReference type="HAMAP-Rule" id="MF_00258"/>
    </source>
</evidence>
<sequence>MNNNRQAIGVFDSGYGGLSILNEFLKELPEYDFIYLGDNARSPYGTRSFDVVYDYTLQAVEQLFSMGCELVILACNTASAKALRTIQQCDLPKINPNKRVLGVIRPSVEEIGLLTKSKHVGVFGTVGTVRSNSYPLEIKKLFPDIKVIQEACPMWVPLVENNEFHTEGGRYFIKKNIDSLLKREPEIDTIILGCTHYPLLRDEIRKFLPDNIQLISQGEIVANSLKDYLVRHPEMDVRCSKKSEREFYTTEFVDSFEEKASRFLNLSLRARHISY</sequence>
<comment type="function">
    <text evidence="7">Provides the (R)-glutamate required for cell wall biosynthesis.</text>
</comment>
<evidence type="ECO:0000256" key="6">
    <source>
        <dbReference type="ARBA" id="ARBA00023316"/>
    </source>
</evidence>
<dbReference type="PANTHER" id="PTHR21198:SF2">
    <property type="entry name" value="GLUTAMATE RACEMASE"/>
    <property type="match status" value="1"/>
</dbReference>
<evidence type="ECO:0000256" key="4">
    <source>
        <dbReference type="ARBA" id="ARBA00022984"/>
    </source>
</evidence>
<dbReference type="HAMAP" id="MF_00258">
    <property type="entry name" value="Glu_racemase"/>
    <property type="match status" value="1"/>
</dbReference>
<feature type="binding site" evidence="7">
    <location>
        <begin position="44"/>
        <end position="45"/>
    </location>
    <ligand>
        <name>substrate</name>
    </ligand>
</feature>
<dbReference type="InterPro" id="IPR004391">
    <property type="entry name" value="Glu_race"/>
</dbReference>
<dbReference type="OrthoDB" id="9801055at2"/>
<keyword evidence="4 7" id="KW-0573">Peptidoglycan synthesis</keyword>
<dbReference type="NCBIfam" id="TIGR00067">
    <property type="entry name" value="glut_race"/>
    <property type="match status" value="1"/>
</dbReference>
<keyword evidence="5 7" id="KW-0413">Isomerase</keyword>
<dbReference type="UniPathway" id="UPA00219"/>
<comment type="similarity">
    <text evidence="7">Belongs to the aspartate/glutamate racemases family.</text>
</comment>
<gene>
    <name evidence="7" type="primary">murI</name>
    <name evidence="8" type="ORF">BXY64_0794</name>
</gene>
<organism evidence="8 9">
    <name type="scientific">Marinifilum flexuosum</name>
    <dbReference type="NCBI Taxonomy" id="1117708"/>
    <lineage>
        <taxon>Bacteria</taxon>
        <taxon>Pseudomonadati</taxon>
        <taxon>Bacteroidota</taxon>
        <taxon>Bacteroidia</taxon>
        <taxon>Marinilabiliales</taxon>
        <taxon>Marinifilaceae</taxon>
    </lineage>
</organism>
<dbReference type="PROSITE" id="PS00924">
    <property type="entry name" value="ASP_GLU_RACEMASE_2"/>
    <property type="match status" value="1"/>
</dbReference>
<feature type="binding site" evidence="7">
    <location>
        <begin position="12"/>
        <end position="13"/>
    </location>
    <ligand>
        <name>substrate</name>
    </ligand>
</feature>
<evidence type="ECO:0000256" key="5">
    <source>
        <dbReference type="ARBA" id="ARBA00023235"/>
    </source>
</evidence>
<comment type="pathway">
    <text evidence="7">Cell wall biogenesis; peptidoglycan biosynthesis.</text>
</comment>
<keyword evidence="9" id="KW-1185">Reference proteome</keyword>
<evidence type="ECO:0000313" key="8">
    <source>
        <dbReference type="EMBL" id="RKE03784.1"/>
    </source>
</evidence>
<feature type="binding site" evidence="7">
    <location>
        <begin position="76"/>
        <end position="77"/>
    </location>
    <ligand>
        <name>substrate</name>
    </ligand>
</feature>
<dbReference type="SUPFAM" id="SSF53681">
    <property type="entry name" value="Aspartate/glutamate racemase"/>
    <property type="match status" value="2"/>
</dbReference>
<name>A0A419X7P4_9BACT</name>
<dbReference type="PROSITE" id="PS00923">
    <property type="entry name" value="ASP_GLU_RACEMASE_1"/>
    <property type="match status" value="1"/>
</dbReference>
<dbReference type="Proteomes" id="UP000284531">
    <property type="component" value="Unassembled WGS sequence"/>
</dbReference>
<accession>A0A419X7P4</accession>
<dbReference type="EC" id="5.1.1.3" evidence="2 7"/>
<dbReference type="InterPro" id="IPR015942">
    <property type="entry name" value="Asp/Glu/hydantoin_racemase"/>
</dbReference>
<dbReference type="InterPro" id="IPR001920">
    <property type="entry name" value="Asp/Glu_race"/>
</dbReference>
<dbReference type="AlphaFoldDB" id="A0A419X7P4"/>
<comment type="catalytic activity">
    <reaction evidence="1 7">
        <text>L-glutamate = D-glutamate</text>
        <dbReference type="Rhea" id="RHEA:12813"/>
        <dbReference type="ChEBI" id="CHEBI:29985"/>
        <dbReference type="ChEBI" id="CHEBI:29986"/>
        <dbReference type="EC" id="5.1.1.3"/>
    </reaction>
</comment>